<feature type="domain" description="Dihydroneopterin aldolase/epimerase" evidence="7">
    <location>
        <begin position="15"/>
        <end position="128"/>
    </location>
</feature>
<evidence type="ECO:0000256" key="6">
    <source>
        <dbReference type="RuleBase" id="RU362079"/>
    </source>
</evidence>
<evidence type="ECO:0000256" key="3">
    <source>
        <dbReference type="ARBA" id="ARBA00005708"/>
    </source>
</evidence>
<comment type="similarity">
    <text evidence="3 6">Belongs to the DHNA family.</text>
</comment>
<evidence type="ECO:0000256" key="1">
    <source>
        <dbReference type="ARBA" id="ARBA00001353"/>
    </source>
</evidence>
<dbReference type="InterPro" id="IPR043133">
    <property type="entry name" value="GTP-CH-I_C/QueF"/>
</dbReference>
<dbReference type="CDD" id="cd00534">
    <property type="entry name" value="DHNA_DHNTPE"/>
    <property type="match status" value="1"/>
</dbReference>
<sequence>MRGSAQAGPSGRDRITLTGLTARGYHGVFAAEKRDGQEFTTDVVVHLDAAPAAAGDSLEHTVNYAQVADTVLRVVTGESLDLIETVADRIARALLAEQPVAAAVEVTVHKPHAPIEADFADVAVSVCRSRT</sequence>
<gene>
    <name evidence="8" type="primary">folB</name>
    <name evidence="8" type="ORF">ABDK96_04780</name>
</gene>
<evidence type="ECO:0000256" key="4">
    <source>
        <dbReference type="ARBA" id="ARBA00022909"/>
    </source>
</evidence>
<comment type="catalytic activity">
    <reaction evidence="1 6">
        <text>7,8-dihydroneopterin = 6-hydroxymethyl-7,8-dihydropterin + glycolaldehyde</text>
        <dbReference type="Rhea" id="RHEA:10540"/>
        <dbReference type="ChEBI" id="CHEBI:17001"/>
        <dbReference type="ChEBI" id="CHEBI:17071"/>
        <dbReference type="ChEBI" id="CHEBI:44841"/>
        <dbReference type="EC" id="4.1.2.25"/>
    </reaction>
</comment>
<dbReference type="EMBL" id="JBDXMX010000002">
    <property type="protein sequence ID" value="MEO9246988.1"/>
    <property type="molecule type" value="Genomic_DNA"/>
</dbReference>
<dbReference type="Gene3D" id="3.30.1130.10">
    <property type="match status" value="1"/>
</dbReference>
<dbReference type="Pfam" id="PF02152">
    <property type="entry name" value="FolB"/>
    <property type="match status" value="1"/>
</dbReference>
<name>A0ABV0IFQ9_9MICC</name>
<keyword evidence="9" id="KW-1185">Reference proteome</keyword>
<dbReference type="NCBIfam" id="TIGR00525">
    <property type="entry name" value="folB"/>
    <property type="match status" value="1"/>
</dbReference>
<evidence type="ECO:0000313" key="9">
    <source>
        <dbReference type="Proteomes" id="UP001484097"/>
    </source>
</evidence>
<evidence type="ECO:0000259" key="7">
    <source>
        <dbReference type="SMART" id="SM00905"/>
    </source>
</evidence>
<comment type="pathway">
    <text evidence="2 6">Cofactor biosynthesis; tetrahydrofolate biosynthesis; 2-amino-4-hydroxy-6-hydroxymethyl-7,8-dihydropteridine diphosphate from 7,8-dihydroneopterin triphosphate: step 3/4.</text>
</comment>
<protein>
    <recommendedName>
        <fullName evidence="6">7,8-dihydroneopterin aldolase</fullName>
        <ecNumber evidence="6">4.1.2.25</ecNumber>
    </recommendedName>
</protein>
<dbReference type="EC" id="4.1.2.25" evidence="6"/>
<dbReference type="PANTHER" id="PTHR42844:SF1">
    <property type="entry name" value="DIHYDRONEOPTERIN ALDOLASE 1-RELATED"/>
    <property type="match status" value="1"/>
</dbReference>
<dbReference type="SMART" id="SM00905">
    <property type="entry name" value="FolB"/>
    <property type="match status" value="1"/>
</dbReference>
<dbReference type="InterPro" id="IPR006157">
    <property type="entry name" value="FolB_dom"/>
</dbReference>
<proteinExistence type="inferred from homology"/>
<dbReference type="InterPro" id="IPR006156">
    <property type="entry name" value="Dihydroneopterin_aldolase"/>
</dbReference>
<reference evidence="8 9" key="1">
    <citation type="submission" date="2024-05" db="EMBL/GenBank/DDBJ databases">
        <authorList>
            <person name="Yi C."/>
        </authorList>
    </citation>
    <scope>NUCLEOTIDE SEQUENCE [LARGE SCALE GENOMIC DNA]</scope>
    <source>
        <strain evidence="8 9">XS13</strain>
    </source>
</reference>
<evidence type="ECO:0000256" key="2">
    <source>
        <dbReference type="ARBA" id="ARBA00005013"/>
    </source>
</evidence>
<keyword evidence="5 6" id="KW-0456">Lyase</keyword>
<evidence type="ECO:0000256" key="5">
    <source>
        <dbReference type="ARBA" id="ARBA00023239"/>
    </source>
</evidence>
<dbReference type="SUPFAM" id="SSF55620">
    <property type="entry name" value="Tetrahydrobiopterin biosynthesis enzymes-like"/>
    <property type="match status" value="1"/>
</dbReference>
<comment type="caution">
    <text evidence="8">The sequence shown here is derived from an EMBL/GenBank/DDBJ whole genome shotgun (WGS) entry which is preliminary data.</text>
</comment>
<evidence type="ECO:0000313" key="8">
    <source>
        <dbReference type="EMBL" id="MEO9246988.1"/>
    </source>
</evidence>
<dbReference type="PANTHER" id="PTHR42844">
    <property type="entry name" value="DIHYDRONEOPTERIN ALDOLASE 1-RELATED"/>
    <property type="match status" value="1"/>
</dbReference>
<keyword evidence="4 6" id="KW-0289">Folate biosynthesis</keyword>
<comment type="function">
    <text evidence="6">Catalyzes the conversion of 7,8-dihydroneopterin to 6-hydroxymethyl-7,8-dihydropterin.</text>
</comment>
<accession>A0ABV0IFQ9</accession>
<organism evidence="8 9">
    <name type="scientific">Citricoccus nitrophenolicus</name>
    <dbReference type="NCBI Taxonomy" id="863575"/>
    <lineage>
        <taxon>Bacteria</taxon>
        <taxon>Bacillati</taxon>
        <taxon>Actinomycetota</taxon>
        <taxon>Actinomycetes</taxon>
        <taxon>Micrococcales</taxon>
        <taxon>Micrococcaceae</taxon>
        <taxon>Citricoccus</taxon>
    </lineage>
</organism>
<dbReference type="NCBIfam" id="TIGR00526">
    <property type="entry name" value="folB_dom"/>
    <property type="match status" value="1"/>
</dbReference>
<dbReference type="RefSeq" id="WP_309814296.1">
    <property type="nucleotide sequence ID" value="NZ_JBDXMX010000002.1"/>
</dbReference>
<dbReference type="GO" id="GO:0004150">
    <property type="term" value="F:dihydroneopterin aldolase activity"/>
    <property type="evidence" value="ECO:0007669"/>
    <property type="project" value="UniProtKB-EC"/>
</dbReference>
<dbReference type="Proteomes" id="UP001484097">
    <property type="component" value="Unassembled WGS sequence"/>
</dbReference>